<proteinExistence type="predicted"/>
<dbReference type="Proteomes" id="UP000886653">
    <property type="component" value="Unassembled WGS sequence"/>
</dbReference>
<evidence type="ECO:0000313" key="1">
    <source>
        <dbReference type="EMBL" id="KAG0150060.1"/>
    </source>
</evidence>
<name>A0A9P6NMV2_9BASI</name>
<evidence type="ECO:0000313" key="2">
    <source>
        <dbReference type="Proteomes" id="UP000886653"/>
    </source>
</evidence>
<comment type="caution">
    <text evidence="1">The sequence shown here is derived from an EMBL/GenBank/DDBJ whole genome shotgun (WGS) entry which is preliminary data.</text>
</comment>
<sequence>MIHIISNFVGLCSGVQVLPKINLKLNDWVEVTWTSPDGFWLKNSNKVEAFTFEISRPGQVETSLIVSEPSTEIVSEPSTEIVREPSTEIAREPSTKIFGEKFKFPKGSTIRIRDEPLPKVNLDENPYSLEQNFNYRAVASTATVLYFLQRQLPLCSVTCSHSPSSIITFIIDINASRA</sequence>
<dbReference type="AlphaFoldDB" id="A0A9P6NMV2"/>
<organism evidence="1 2">
    <name type="scientific">Cronartium quercuum f. sp. fusiforme G11</name>
    <dbReference type="NCBI Taxonomy" id="708437"/>
    <lineage>
        <taxon>Eukaryota</taxon>
        <taxon>Fungi</taxon>
        <taxon>Dikarya</taxon>
        <taxon>Basidiomycota</taxon>
        <taxon>Pucciniomycotina</taxon>
        <taxon>Pucciniomycetes</taxon>
        <taxon>Pucciniales</taxon>
        <taxon>Coleosporiaceae</taxon>
        <taxon>Cronartium</taxon>
    </lineage>
</organism>
<accession>A0A9P6NMV2</accession>
<keyword evidence="2" id="KW-1185">Reference proteome</keyword>
<dbReference type="EMBL" id="MU167222">
    <property type="protein sequence ID" value="KAG0150060.1"/>
    <property type="molecule type" value="Genomic_DNA"/>
</dbReference>
<protein>
    <submittedName>
        <fullName evidence="1">Uncharacterized protein</fullName>
    </submittedName>
</protein>
<reference evidence="1" key="1">
    <citation type="submission" date="2013-11" db="EMBL/GenBank/DDBJ databases">
        <title>Genome sequence of the fusiform rust pathogen reveals effectors for host alternation and coevolution with pine.</title>
        <authorList>
            <consortium name="DOE Joint Genome Institute"/>
            <person name="Smith K."/>
            <person name="Pendleton A."/>
            <person name="Kubisiak T."/>
            <person name="Anderson C."/>
            <person name="Salamov A."/>
            <person name="Aerts A."/>
            <person name="Riley R."/>
            <person name="Clum A."/>
            <person name="Lindquist E."/>
            <person name="Ence D."/>
            <person name="Campbell M."/>
            <person name="Kronenberg Z."/>
            <person name="Feau N."/>
            <person name="Dhillon B."/>
            <person name="Hamelin R."/>
            <person name="Burleigh J."/>
            <person name="Smith J."/>
            <person name="Yandell M."/>
            <person name="Nelson C."/>
            <person name="Grigoriev I."/>
            <person name="Davis J."/>
        </authorList>
    </citation>
    <scope>NUCLEOTIDE SEQUENCE</scope>
    <source>
        <strain evidence="1">G11</strain>
    </source>
</reference>
<gene>
    <name evidence="1" type="ORF">CROQUDRAFT_88331</name>
</gene>